<dbReference type="InterPro" id="IPR044929">
    <property type="entry name" value="DNA/RNA_non-sp_Endonuclease_sf"/>
</dbReference>
<accession>A0A915CL87</accession>
<sequence length="202" mass="23753">MNMPNSSWISLFSNNDYSRYISQGQIRVPNGFYHGPWKQIVELIRKYRVHYKQLVMFTGPVYDYDNDGLADDLAKMYGFKENSSQDNPLINLPSPPPPTHIFVMLMRCRGPSKWHSSLRSCDNTERTATLSFVLPLVEKDINCLFPIEYLFRHTTRVRDIELLTNLEWFTDSKRYSPETALRLRTHINDQLWQMETGKSHTT</sequence>
<proteinExistence type="predicted"/>
<dbReference type="Gene3D" id="3.40.570.10">
    <property type="entry name" value="Extracellular Endonuclease, subunit A"/>
    <property type="match status" value="1"/>
</dbReference>
<evidence type="ECO:0000313" key="2">
    <source>
        <dbReference type="WBParaSite" id="jg10166"/>
    </source>
</evidence>
<dbReference type="AlphaFoldDB" id="A0A915CL87"/>
<dbReference type="WBParaSite" id="jg10166">
    <property type="protein sequence ID" value="jg10166"/>
    <property type="gene ID" value="jg10166"/>
</dbReference>
<protein>
    <submittedName>
        <fullName evidence="2">Uncharacterized protein</fullName>
    </submittedName>
</protein>
<dbReference type="InterPro" id="IPR044925">
    <property type="entry name" value="His-Me_finger_sf"/>
</dbReference>
<evidence type="ECO:0000313" key="1">
    <source>
        <dbReference type="Proteomes" id="UP000887574"/>
    </source>
</evidence>
<name>A0A915CL87_9BILA</name>
<dbReference type="SUPFAM" id="SSF54060">
    <property type="entry name" value="His-Me finger endonucleases"/>
    <property type="match status" value="1"/>
</dbReference>
<reference evidence="2" key="1">
    <citation type="submission" date="2022-11" db="UniProtKB">
        <authorList>
            <consortium name="WormBaseParasite"/>
        </authorList>
    </citation>
    <scope>IDENTIFICATION</scope>
</reference>
<dbReference type="Proteomes" id="UP000887574">
    <property type="component" value="Unplaced"/>
</dbReference>
<organism evidence="1 2">
    <name type="scientific">Ditylenchus dipsaci</name>
    <dbReference type="NCBI Taxonomy" id="166011"/>
    <lineage>
        <taxon>Eukaryota</taxon>
        <taxon>Metazoa</taxon>
        <taxon>Ecdysozoa</taxon>
        <taxon>Nematoda</taxon>
        <taxon>Chromadorea</taxon>
        <taxon>Rhabditida</taxon>
        <taxon>Tylenchina</taxon>
        <taxon>Tylenchomorpha</taxon>
        <taxon>Sphaerularioidea</taxon>
        <taxon>Anguinidae</taxon>
        <taxon>Anguininae</taxon>
        <taxon>Ditylenchus</taxon>
    </lineage>
</organism>
<keyword evidence="1" id="KW-1185">Reference proteome</keyword>